<evidence type="ECO:0000313" key="3">
    <source>
        <dbReference type="EMBL" id="ADY49691.1"/>
    </source>
</evidence>
<organism evidence="3">
    <name type="scientific">Ascaris suum</name>
    <name type="common">Pig roundworm</name>
    <name type="synonym">Ascaris lumbricoides</name>
    <dbReference type="NCBI Taxonomy" id="6253"/>
    <lineage>
        <taxon>Eukaryota</taxon>
        <taxon>Metazoa</taxon>
        <taxon>Ecdysozoa</taxon>
        <taxon>Nematoda</taxon>
        <taxon>Chromadorea</taxon>
        <taxon>Rhabditida</taxon>
        <taxon>Spirurina</taxon>
        <taxon>Ascaridomorpha</taxon>
        <taxon>Ascaridoidea</taxon>
        <taxon>Ascarididae</taxon>
        <taxon>Ascaris</taxon>
    </lineage>
</organism>
<evidence type="ECO:0000256" key="1">
    <source>
        <dbReference type="ARBA" id="ARBA00022801"/>
    </source>
</evidence>
<dbReference type="InterPro" id="IPR029055">
    <property type="entry name" value="Ntn_hydrolases_N"/>
</dbReference>
<dbReference type="SUPFAM" id="SSF56235">
    <property type="entry name" value="N-terminal nucleophile aminohydrolases (Ntn hydrolases)"/>
    <property type="match status" value="1"/>
</dbReference>
<dbReference type="Pfam" id="PF02275">
    <property type="entry name" value="CBAH"/>
    <property type="match status" value="1"/>
</dbReference>
<dbReference type="EMBL" id="JI227607">
    <property type="protein sequence ID" value="ADY49691.1"/>
    <property type="molecule type" value="mRNA"/>
</dbReference>
<dbReference type="Gene3D" id="3.60.60.10">
    <property type="entry name" value="Penicillin V Acylase, Chain A"/>
    <property type="match status" value="1"/>
</dbReference>
<sequence>MCTAVRFVDNNNNLYFGRNLDVLQSYGQKVMVTPRNYHIPMKHIEDMTTSKALMGMGITAGDYPLYFDVANENGLANRQKAPTATAKEKEKK</sequence>
<dbReference type="InterPro" id="IPR029132">
    <property type="entry name" value="CBAH/NAAA_C"/>
</dbReference>
<proteinExistence type="evidence at transcript level"/>
<reference evidence="3" key="1">
    <citation type="journal article" date="2011" name="Genome Res.">
        <title>Deep small RNA sequencing from the nematode Ascaris reveals conservation, functional diversification, and novel developmental profiles.</title>
        <authorList>
            <person name="Wang J."/>
            <person name="Czech B."/>
            <person name="Crunk A."/>
            <person name="Wallace A."/>
            <person name="Mitreva M."/>
            <person name="Hannon G.J."/>
            <person name="Davis R.E."/>
        </authorList>
    </citation>
    <scope>NUCLEOTIDE SEQUENCE</scope>
</reference>
<feature type="domain" description="Choloylglycine hydrolase/NAAA C-terminal" evidence="2">
    <location>
        <begin position="2"/>
        <end position="77"/>
    </location>
</feature>
<evidence type="ECO:0000259" key="2">
    <source>
        <dbReference type="Pfam" id="PF02275"/>
    </source>
</evidence>
<dbReference type="GO" id="GO:0016787">
    <property type="term" value="F:hydrolase activity"/>
    <property type="evidence" value="ECO:0007669"/>
    <property type="project" value="UniProtKB-KW"/>
</dbReference>
<accession>F1LHT7</accession>
<keyword evidence="1 3" id="KW-0378">Hydrolase</keyword>
<dbReference type="AlphaFoldDB" id="F1LHT7"/>
<name>F1LHT7_ASCSU</name>
<protein>
    <submittedName>
        <fullName evidence="3">Choloylglycine hydrolase</fullName>
    </submittedName>
</protein>